<name>A0ABD1V1K5_9LAMI</name>
<organism evidence="1 2">
    <name type="scientific">Abeliophyllum distichum</name>
    <dbReference type="NCBI Taxonomy" id="126358"/>
    <lineage>
        <taxon>Eukaryota</taxon>
        <taxon>Viridiplantae</taxon>
        <taxon>Streptophyta</taxon>
        <taxon>Embryophyta</taxon>
        <taxon>Tracheophyta</taxon>
        <taxon>Spermatophyta</taxon>
        <taxon>Magnoliopsida</taxon>
        <taxon>eudicotyledons</taxon>
        <taxon>Gunneridae</taxon>
        <taxon>Pentapetalae</taxon>
        <taxon>asterids</taxon>
        <taxon>lamiids</taxon>
        <taxon>Lamiales</taxon>
        <taxon>Oleaceae</taxon>
        <taxon>Forsythieae</taxon>
        <taxon>Abeliophyllum</taxon>
    </lineage>
</organism>
<evidence type="ECO:0000313" key="1">
    <source>
        <dbReference type="EMBL" id="KAL2531191.1"/>
    </source>
</evidence>
<dbReference type="AlphaFoldDB" id="A0ABD1V1K5"/>
<gene>
    <name evidence="1" type="ORF">Adt_04542</name>
</gene>
<reference evidence="2" key="1">
    <citation type="submission" date="2024-07" db="EMBL/GenBank/DDBJ databases">
        <title>Two chromosome-level genome assemblies of Korean endemic species Abeliophyllum distichum and Forsythia ovata (Oleaceae).</title>
        <authorList>
            <person name="Jang H."/>
        </authorList>
    </citation>
    <scope>NUCLEOTIDE SEQUENCE [LARGE SCALE GENOMIC DNA]</scope>
</reference>
<dbReference type="Proteomes" id="UP001604336">
    <property type="component" value="Unassembled WGS sequence"/>
</dbReference>
<comment type="caution">
    <text evidence="1">The sequence shown here is derived from an EMBL/GenBank/DDBJ whole genome shotgun (WGS) entry which is preliminary data.</text>
</comment>
<proteinExistence type="predicted"/>
<dbReference type="EMBL" id="JBFOLK010000002">
    <property type="protein sequence ID" value="KAL2531191.1"/>
    <property type="molecule type" value="Genomic_DNA"/>
</dbReference>
<accession>A0ABD1V1K5</accession>
<protein>
    <submittedName>
        <fullName evidence="1">Uncharacterized protein</fullName>
    </submittedName>
</protein>
<keyword evidence="2" id="KW-1185">Reference proteome</keyword>
<sequence length="157" mass="18343">MQTLGPSLEQSNLRYSSILRLRPLTGFAPSYVEGENGHNSPLPVLLSKQDDLSKFYSSDLPKRRDLKSYFFKCRSEMFCQSRKVFCNKTRRYSENTDMSNKKSSEKHNRLPVECFLHSVNLPRVNRSPRKHPLPLPRKVLPSDGFIRLPARKNWLFN</sequence>
<evidence type="ECO:0000313" key="2">
    <source>
        <dbReference type="Proteomes" id="UP001604336"/>
    </source>
</evidence>